<evidence type="ECO:0000259" key="1">
    <source>
        <dbReference type="Pfam" id="PF08818"/>
    </source>
</evidence>
<evidence type="ECO:0000313" key="3">
    <source>
        <dbReference type="Proteomes" id="UP000500961"/>
    </source>
</evidence>
<dbReference type="SUPFAM" id="SSF159888">
    <property type="entry name" value="YdhG-like"/>
    <property type="match status" value="1"/>
</dbReference>
<feature type="domain" description="YdhG-like" evidence="1">
    <location>
        <begin position="31"/>
        <end position="132"/>
    </location>
</feature>
<dbReference type="AlphaFoldDB" id="A0A7D3XLD0"/>
<proteinExistence type="predicted"/>
<dbReference type="RefSeq" id="WP_173074909.1">
    <property type="nucleotide sequence ID" value="NZ_CP041345.1"/>
</dbReference>
<dbReference type="Pfam" id="PF08818">
    <property type="entry name" value="DUF1801"/>
    <property type="match status" value="1"/>
</dbReference>
<keyword evidence="3" id="KW-1185">Reference proteome</keyword>
<evidence type="ECO:0000313" key="2">
    <source>
        <dbReference type="EMBL" id="QKG80310.1"/>
    </source>
</evidence>
<protein>
    <submittedName>
        <fullName evidence="2">DUF1801 domain-containing protein</fullName>
    </submittedName>
</protein>
<gene>
    <name evidence="2" type="ORF">FHG85_08565</name>
</gene>
<dbReference type="Proteomes" id="UP000500961">
    <property type="component" value="Chromosome"/>
</dbReference>
<name>A0A7D3XLD0_9BACT</name>
<reference evidence="2 3" key="1">
    <citation type="submission" date="2019-07" db="EMBL/GenBank/DDBJ databases">
        <title>Thalassofilum flectens gen. nov., sp. nov., a novel moderate thermophilic anaerobe from a shallow sea hot spring in Kunashir Island (Russia), representing a new family in the order Bacteroidales, and proposal of Thalassofilacea fam. nov.</title>
        <authorList>
            <person name="Kochetkova T.V."/>
            <person name="Podosokorskaya O.A."/>
            <person name="Novikov A."/>
            <person name="Elcheninov A.G."/>
            <person name="Toshchakov S.V."/>
            <person name="Kublanov I.V."/>
        </authorList>
    </citation>
    <scope>NUCLEOTIDE SEQUENCE [LARGE SCALE GENOMIC DNA]</scope>
    <source>
        <strain evidence="2 3">38-H</strain>
    </source>
</reference>
<organism evidence="2 3">
    <name type="scientific">Tenuifilum thalassicum</name>
    <dbReference type="NCBI Taxonomy" id="2590900"/>
    <lineage>
        <taxon>Bacteria</taxon>
        <taxon>Pseudomonadati</taxon>
        <taxon>Bacteroidota</taxon>
        <taxon>Bacteroidia</taxon>
        <taxon>Bacteroidales</taxon>
        <taxon>Tenuifilaceae</taxon>
        <taxon>Tenuifilum</taxon>
    </lineage>
</organism>
<sequence length="144" mass="16644">MAERKTIPTNKDVYEFIREFANNEQKYNDSLELVKLMKEVTGCEPKMWGPSIVGFGKHLYKTTNSKQEGEMFLVGFSPRKAAISLYVYTGKSEHEHLLANLGKFKKGKACIYINKLSDINLQQLKQLMNETVKYKKSQNEENKN</sequence>
<dbReference type="KEGG" id="ttz:FHG85_08565"/>
<accession>A0A7D3XLD0</accession>
<dbReference type="InterPro" id="IPR014922">
    <property type="entry name" value="YdhG-like"/>
</dbReference>
<dbReference type="EMBL" id="CP041345">
    <property type="protein sequence ID" value="QKG80310.1"/>
    <property type="molecule type" value="Genomic_DNA"/>
</dbReference>